<keyword evidence="1" id="KW-0732">Signal</keyword>
<dbReference type="Proteomes" id="UP000294155">
    <property type="component" value="Unassembled WGS sequence"/>
</dbReference>
<dbReference type="RefSeq" id="WP_129920770.1">
    <property type="nucleotide sequence ID" value="NZ_SEWE01000014.1"/>
</dbReference>
<dbReference type="EMBL" id="SEWE01000014">
    <property type="protein sequence ID" value="RYU80272.1"/>
    <property type="molecule type" value="Genomic_DNA"/>
</dbReference>
<feature type="signal peptide" evidence="1">
    <location>
        <begin position="1"/>
        <end position="24"/>
    </location>
</feature>
<dbReference type="OrthoDB" id="838174at2"/>
<name>A0A4Q5LCB0_9BACT</name>
<gene>
    <name evidence="3" type="ORF">EWM57_08795</name>
</gene>
<evidence type="ECO:0000256" key="1">
    <source>
        <dbReference type="SAM" id="SignalP"/>
    </source>
</evidence>
<protein>
    <submittedName>
        <fullName evidence="3">PorT family protein</fullName>
    </submittedName>
</protein>
<sequence>MPKSAGLFAALLIAGTLFSATAQAQVRLGVKAGANYSGFSTPNTGYPGSDPFNRKLGFHAGVMANVDVSGDGIFSVQPELLYSQKGFSVDDETTQTIKDSGLTETVVSKNKGNVNYNYLDLPVLLKINARGLIFEAGPQVSYLLAVHDRIKSTVNGTVVKYDPWATTKNSQRLDLGYAAGLGYQLAAGPLVGLRYNGSFRDLDRNGHRNQVYQLYVGYLLGAK</sequence>
<dbReference type="Pfam" id="PF13568">
    <property type="entry name" value="OMP_b-brl_2"/>
    <property type="match status" value="1"/>
</dbReference>
<accession>A0A4Q5LCB0</accession>
<evidence type="ECO:0000313" key="4">
    <source>
        <dbReference type="Proteomes" id="UP000294155"/>
    </source>
</evidence>
<organism evidence="3 4">
    <name type="scientific">Hymenobacter persicinus</name>
    <dbReference type="NCBI Taxonomy" id="2025506"/>
    <lineage>
        <taxon>Bacteria</taxon>
        <taxon>Pseudomonadati</taxon>
        <taxon>Bacteroidota</taxon>
        <taxon>Cytophagia</taxon>
        <taxon>Cytophagales</taxon>
        <taxon>Hymenobacteraceae</taxon>
        <taxon>Hymenobacter</taxon>
    </lineage>
</organism>
<dbReference type="InterPro" id="IPR025665">
    <property type="entry name" value="Beta-barrel_OMP_2"/>
</dbReference>
<feature type="chain" id="PRO_5020833782" evidence="1">
    <location>
        <begin position="25"/>
        <end position="223"/>
    </location>
</feature>
<comment type="caution">
    <text evidence="3">The sequence shown here is derived from an EMBL/GenBank/DDBJ whole genome shotgun (WGS) entry which is preliminary data.</text>
</comment>
<feature type="domain" description="Outer membrane protein beta-barrel" evidence="2">
    <location>
        <begin position="22"/>
        <end position="203"/>
    </location>
</feature>
<evidence type="ECO:0000259" key="2">
    <source>
        <dbReference type="Pfam" id="PF13568"/>
    </source>
</evidence>
<keyword evidence="4" id="KW-1185">Reference proteome</keyword>
<dbReference type="AlphaFoldDB" id="A0A4Q5LCB0"/>
<evidence type="ECO:0000313" key="3">
    <source>
        <dbReference type="EMBL" id="RYU80272.1"/>
    </source>
</evidence>
<reference evidence="3 4" key="1">
    <citation type="submission" date="2019-02" db="EMBL/GenBank/DDBJ databases">
        <title>Bacterial novel species isolated from soil.</title>
        <authorList>
            <person name="Jung H.-Y."/>
        </authorList>
    </citation>
    <scope>NUCLEOTIDE SEQUENCE [LARGE SCALE GENOMIC DNA]</scope>
    <source>
        <strain evidence="3 4">1-3-3-3</strain>
    </source>
</reference>
<proteinExistence type="predicted"/>